<evidence type="ECO:0000313" key="3">
    <source>
        <dbReference type="Proteomes" id="UP000007799"/>
    </source>
</evidence>
<feature type="compositionally biased region" description="Low complexity" evidence="1">
    <location>
        <begin position="21"/>
        <end position="36"/>
    </location>
</feature>
<reference evidence="2" key="1">
    <citation type="submission" date="2009-08" db="EMBL/GenBank/DDBJ databases">
        <title>Annotation of Salpingoeca rosetta.</title>
        <authorList>
            <consortium name="The Broad Institute Genome Sequencing Platform"/>
            <person name="Russ C."/>
            <person name="Cuomo C."/>
            <person name="Burger G."/>
            <person name="Gray M.W."/>
            <person name="Holland P.W.H."/>
            <person name="King N."/>
            <person name="Lang F.B.F."/>
            <person name="Roger A.J."/>
            <person name="Ruiz-Trillo I."/>
            <person name="Young S.K."/>
            <person name="Zeng Q."/>
            <person name="Gargeya S."/>
            <person name="Alvarado L."/>
            <person name="Berlin A."/>
            <person name="Chapman S.B."/>
            <person name="Chen Z."/>
            <person name="Freedman E."/>
            <person name="Gellesch M."/>
            <person name="Goldberg J."/>
            <person name="Griggs A."/>
            <person name="Gujja S."/>
            <person name="Heilman E."/>
            <person name="Heiman D."/>
            <person name="Howarth C."/>
            <person name="Mehta T."/>
            <person name="Neiman D."/>
            <person name="Pearson M."/>
            <person name="Roberts A."/>
            <person name="Saif S."/>
            <person name="Shea T."/>
            <person name="Shenoy N."/>
            <person name="Sisk P."/>
            <person name="Stolte C."/>
            <person name="Sykes S."/>
            <person name="White J."/>
            <person name="Yandava C."/>
            <person name="Haas B."/>
            <person name="Nusbaum C."/>
            <person name="Birren B."/>
        </authorList>
    </citation>
    <scope>NUCLEOTIDE SEQUENCE</scope>
    <source>
        <strain evidence="2">ATCC 50818</strain>
    </source>
</reference>
<name>F2U1W4_SALR5</name>
<sequence>MATRYRARPKKTGIPAVVKLPSIHKSPSSSTPGSASDCKAATYPSAGSSSSSTSSSSSSGRKKKGHRKHTVPKADSHQHRQDDVSEDAVEEDLELVKAMQEQLALQRQLLQYEYELEQQQDAANDAQSGIDLQQAYEETRKAIRTARGGRRKKATGGSSSRQVNDDDDDDAHITHPSGPL</sequence>
<organism evidence="2 3">
    <name type="scientific">Salpingoeca rosetta (strain ATCC 50818 / BSB-021)</name>
    <dbReference type="NCBI Taxonomy" id="946362"/>
    <lineage>
        <taxon>Eukaryota</taxon>
        <taxon>Choanoflagellata</taxon>
        <taxon>Craspedida</taxon>
        <taxon>Salpingoecidae</taxon>
        <taxon>Salpingoeca</taxon>
    </lineage>
</organism>
<dbReference type="EMBL" id="GL832959">
    <property type="protein sequence ID" value="EGD81616.1"/>
    <property type="molecule type" value="Genomic_DNA"/>
</dbReference>
<accession>F2U1W4</accession>
<evidence type="ECO:0000313" key="2">
    <source>
        <dbReference type="EMBL" id="EGD81616.1"/>
    </source>
</evidence>
<feature type="compositionally biased region" description="Basic residues" evidence="1">
    <location>
        <begin position="142"/>
        <end position="154"/>
    </location>
</feature>
<feature type="compositionally biased region" description="Low complexity" evidence="1">
    <location>
        <begin position="48"/>
        <end position="59"/>
    </location>
</feature>
<dbReference type="InParanoid" id="F2U1W4"/>
<feature type="compositionally biased region" description="Basic residues" evidence="1">
    <location>
        <begin position="1"/>
        <end position="11"/>
    </location>
</feature>
<dbReference type="KEGG" id="sre:PTSG_11871"/>
<gene>
    <name evidence="2" type="ORF">PTSG_11871</name>
</gene>
<dbReference type="AlphaFoldDB" id="F2U1W4"/>
<dbReference type="RefSeq" id="XP_004996820.1">
    <property type="nucleotide sequence ID" value="XM_004996763.1"/>
</dbReference>
<feature type="region of interest" description="Disordered" evidence="1">
    <location>
        <begin position="141"/>
        <end position="180"/>
    </location>
</feature>
<feature type="compositionally biased region" description="Basic and acidic residues" evidence="1">
    <location>
        <begin position="72"/>
        <end position="83"/>
    </location>
</feature>
<dbReference type="Proteomes" id="UP000007799">
    <property type="component" value="Unassembled WGS sequence"/>
</dbReference>
<proteinExistence type="predicted"/>
<evidence type="ECO:0000256" key="1">
    <source>
        <dbReference type="SAM" id="MobiDB-lite"/>
    </source>
</evidence>
<protein>
    <submittedName>
        <fullName evidence="2">Uncharacterized protein</fullName>
    </submittedName>
</protein>
<keyword evidence="3" id="KW-1185">Reference proteome</keyword>
<feature type="region of interest" description="Disordered" evidence="1">
    <location>
        <begin position="1"/>
        <end position="88"/>
    </location>
</feature>
<feature type="compositionally biased region" description="Basic residues" evidence="1">
    <location>
        <begin position="60"/>
        <end position="71"/>
    </location>
</feature>
<dbReference type="GeneID" id="16077413"/>